<reference evidence="2 3" key="1">
    <citation type="submission" date="2013-11" db="EMBL/GenBank/DDBJ databases">
        <title>Genome sequencing of Stegodyphus mimosarum.</title>
        <authorList>
            <person name="Bechsgaard J."/>
        </authorList>
    </citation>
    <scope>NUCLEOTIDE SEQUENCE [LARGE SCALE GENOMIC DNA]</scope>
</reference>
<sequence length="266" mass="30438">MFSQSSNLEFSLADQEHLTKEARQEYEAKLDEKLQELGLYEEGMTIHQKEELLAVIVVSCETAEKEETKRQILQELLEDPGDMSRNDIEFSFQESAWLANEGSLLHPTSIVCPETSLSSNISSVYSCSADFDAALEEKHFNDLLNSNSVDEFLDGSPPEIFECLSASKNTSDLQQPSTSRDMKTKMRPFRQSIQRKDRMSMRSIGSFTSPANEDQTCMRTGEFIDKKIMFKQEKIQLEESMSFWTPCLSPEEKCLSSSRFELQEKK</sequence>
<organism evidence="2 3">
    <name type="scientific">Stegodyphus mimosarum</name>
    <name type="common">African social velvet spider</name>
    <dbReference type="NCBI Taxonomy" id="407821"/>
    <lineage>
        <taxon>Eukaryota</taxon>
        <taxon>Metazoa</taxon>
        <taxon>Ecdysozoa</taxon>
        <taxon>Arthropoda</taxon>
        <taxon>Chelicerata</taxon>
        <taxon>Arachnida</taxon>
        <taxon>Araneae</taxon>
        <taxon>Araneomorphae</taxon>
        <taxon>Entelegynae</taxon>
        <taxon>Eresoidea</taxon>
        <taxon>Eresidae</taxon>
        <taxon>Stegodyphus</taxon>
    </lineage>
</organism>
<dbReference type="AlphaFoldDB" id="A0A087UIS1"/>
<dbReference type="OrthoDB" id="6433423at2759"/>
<name>A0A087UIS1_STEMI</name>
<protein>
    <submittedName>
        <fullName evidence="2">Uncharacterized protein</fullName>
    </submittedName>
</protein>
<keyword evidence="3" id="KW-1185">Reference proteome</keyword>
<keyword evidence="1" id="KW-0175">Coiled coil</keyword>
<dbReference type="EMBL" id="KK119983">
    <property type="protein sequence ID" value="KFM77260.1"/>
    <property type="molecule type" value="Genomic_DNA"/>
</dbReference>
<dbReference type="Proteomes" id="UP000054359">
    <property type="component" value="Unassembled WGS sequence"/>
</dbReference>
<evidence type="ECO:0000313" key="3">
    <source>
        <dbReference type="Proteomes" id="UP000054359"/>
    </source>
</evidence>
<evidence type="ECO:0000313" key="2">
    <source>
        <dbReference type="EMBL" id="KFM77260.1"/>
    </source>
</evidence>
<feature type="coiled-coil region" evidence="1">
    <location>
        <begin position="12"/>
        <end position="43"/>
    </location>
</feature>
<gene>
    <name evidence="2" type="ORF">X975_12210</name>
</gene>
<accession>A0A087UIS1</accession>
<proteinExistence type="predicted"/>
<evidence type="ECO:0000256" key="1">
    <source>
        <dbReference type="SAM" id="Coils"/>
    </source>
</evidence>
<feature type="non-terminal residue" evidence="2">
    <location>
        <position position="266"/>
    </location>
</feature>